<gene>
    <name evidence="2" type="ORF">AK812_SmicGene6176</name>
</gene>
<dbReference type="EMBL" id="LSRX01000083">
    <property type="protein sequence ID" value="OLQ10129.1"/>
    <property type="molecule type" value="Genomic_DNA"/>
</dbReference>
<feature type="compositionally biased region" description="Basic and acidic residues" evidence="1">
    <location>
        <begin position="52"/>
        <end position="76"/>
    </location>
</feature>
<keyword evidence="3" id="KW-1185">Reference proteome</keyword>
<name>A0A1Q9ERT1_SYMMI</name>
<organism evidence="2 3">
    <name type="scientific">Symbiodinium microadriaticum</name>
    <name type="common">Dinoflagellate</name>
    <name type="synonym">Zooxanthella microadriatica</name>
    <dbReference type="NCBI Taxonomy" id="2951"/>
    <lineage>
        <taxon>Eukaryota</taxon>
        <taxon>Sar</taxon>
        <taxon>Alveolata</taxon>
        <taxon>Dinophyceae</taxon>
        <taxon>Suessiales</taxon>
        <taxon>Symbiodiniaceae</taxon>
        <taxon>Symbiodinium</taxon>
    </lineage>
</organism>
<protein>
    <submittedName>
        <fullName evidence="2">Uncharacterized protein</fullName>
    </submittedName>
</protein>
<accession>A0A1Q9ERT1</accession>
<sequence>MVALDPAALVAAAVRGACLAKAPRRTVQAVAAAVVSVLVRPAEARLGSTRGETAKEQDVHEEVRAKSEEERREAIRAKRRARRQRKRAAQAAAANSTVREPKVESDLLQPKPVGNTGTAGVDSGKALTTVTPPATSTVTAPIAGHATWDDAFRAAQMQEITRMQTDDYMSDTSAKRKFADKSAHFSGVFFDLVSLLNGSADTIHPGHSANYTENCVSLERRPPTNREKCGGFDFILPAAVVGPGRIQAAALLLPAAPGDLRLSYRLVVGAWVALGAVETLWVQGFEA</sequence>
<evidence type="ECO:0000313" key="2">
    <source>
        <dbReference type="EMBL" id="OLQ10129.1"/>
    </source>
</evidence>
<evidence type="ECO:0000313" key="3">
    <source>
        <dbReference type="Proteomes" id="UP000186817"/>
    </source>
</evidence>
<dbReference type="AlphaFoldDB" id="A0A1Q9ERT1"/>
<dbReference type="Proteomes" id="UP000186817">
    <property type="component" value="Unassembled WGS sequence"/>
</dbReference>
<evidence type="ECO:0000256" key="1">
    <source>
        <dbReference type="SAM" id="MobiDB-lite"/>
    </source>
</evidence>
<comment type="caution">
    <text evidence="2">The sequence shown here is derived from an EMBL/GenBank/DDBJ whole genome shotgun (WGS) entry which is preliminary data.</text>
</comment>
<feature type="compositionally biased region" description="Basic residues" evidence="1">
    <location>
        <begin position="77"/>
        <end position="88"/>
    </location>
</feature>
<feature type="region of interest" description="Disordered" evidence="1">
    <location>
        <begin position="48"/>
        <end position="132"/>
    </location>
</feature>
<reference evidence="2 3" key="1">
    <citation type="submission" date="2016-02" db="EMBL/GenBank/DDBJ databases">
        <title>Genome analysis of coral dinoflagellate symbionts highlights evolutionary adaptations to a symbiotic lifestyle.</title>
        <authorList>
            <person name="Aranda M."/>
            <person name="Li Y."/>
            <person name="Liew Y.J."/>
            <person name="Baumgarten S."/>
            <person name="Simakov O."/>
            <person name="Wilson M."/>
            <person name="Piel J."/>
            <person name="Ashoor H."/>
            <person name="Bougouffa S."/>
            <person name="Bajic V.B."/>
            <person name="Ryu T."/>
            <person name="Ravasi T."/>
            <person name="Bayer T."/>
            <person name="Micklem G."/>
            <person name="Kim H."/>
            <person name="Bhak J."/>
            <person name="Lajeunesse T.C."/>
            <person name="Voolstra C.R."/>
        </authorList>
    </citation>
    <scope>NUCLEOTIDE SEQUENCE [LARGE SCALE GENOMIC DNA]</scope>
    <source>
        <strain evidence="2 3">CCMP2467</strain>
    </source>
</reference>
<proteinExistence type="predicted"/>